<dbReference type="Pfam" id="PF03160">
    <property type="entry name" value="Calx-beta"/>
    <property type="match status" value="1"/>
</dbReference>
<dbReference type="PANTHER" id="PTHR46580">
    <property type="entry name" value="SENSOR KINASE-RELATED"/>
    <property type="match status" value="1"/>
</dbReference>
<keyword evidence="1" id="KW-0732">Signal</keyword>
<dbReference type="InterPro" id="IPR003644">
    <property type="entry name" value="Calx_beta"/>
</dbReference>
<name>A0A857D761_MICAE</name>
<dbReference type="EMBL" id="CP046973">
    <property type="protein sequence ID" value="QGZ91471.1"/>
    <property type="molecule type" value="Genomic_DNA"/>
</dbReference>
<evidence type="ECO:0000313" key="6">
    <source>
        <dbReference type="EMBL" id="QGZ91471.1"/>
    </source>
</evidence>
<accession>A0A857D761</accession>
<dbReference type="InterPro" id="IPR013517">
    <property type="entry name" value="FG-GAP"/>
</dbReference>
<dbReference type="GO" id="GO:0007154">
    <property type="term" value="P:cell communication"/>
    <property type="evidence" value="ECO:0007669"/>
    <property type="project" value="InterPro"/>
</dbReference>
<dbReference type="Gene3D" id="2.60.40.2030">
    <property type="match status" value="1"/>
</dbReference>
<dbReference type="SUPFAM" id="SSF141072">
    <property type="entry name" value="CalX-like"/>
    <property type="match status" value="1"/>
</dbReference>
<dbReference type="SUPFAM" id="SSF161270">
    <property type="entry name" value="PspA lactotransferrin-binding region"/>
    <property type="match status" value="1"/>
</dbReference>
<dbReference type="Proteomes" id="UP000438345">
    <property type="component" value="Chromosome"/>
</dbReference>
<evidence type="ECO:0000256" key="4">
    <source>
        <dbReference type="SAM" id="Coils"/>
    </source>
</evidence>
<proteinExistence type="predicted"/>
<evidence type="ECO:0000259" key="5">
    <source>
        <dbReference type="SMART" id="SM00237"/>
    </source>
</evidence>
<feature type="coiled-coil region" evidence="4">
    <location>
        <begin position="348"/>
        <end position="375"/>
    </location>
</feature>
<feature type="coiled-coil region" evidence="4">
    <location>
        <begin position="145"/>
        <end position="172"/>
    </location>
</feature>
<feature type="domain" description="Calx-beta" evidence="5">
    <location>
        <begin position="2"/>
        <end position="95"/>
    </location>
</feature>
<keyword evidence="3" id="KW-0106">Calcium</keyword>
<reference evidence="6 7" key="1">
    <citation type="submission" date="2019-12" db="EMBL/GenBank/DDBJ databases">
        <title>Complete genome sequence of Microcystis aeruginosa strain FD4.</title>
        <authorList>
            <person name="Urakawa H."/>
        </authorList>
    </citation>
    <scope>NUCLEOTIDE SEQUENCE [LARGE SCALE GENOMIC DNA]</scope>
    <source>
        <strain evidence="6 7">FD4</strain>
    </source>
</reference>
<dbReference type="RefSeq" id="WP_158201322.1">
    <property type="nucleotide sequence ID" value="NZ_CP046973.1"/>
</dbReference>
<dbReference type="GO" id="GO:0016020">
    <property type="term" value="C:membrane"/>
    <property type="evidence" value="ECO:0007669"/>
    <property type="project" value="InterPro"/>
</dbReference>
<gene>
    <name evidence="6" type="ORF">GQR42_20095</name>
</gene>
<dbReference type="InterPro" id="IPR038081">
    <property type="entry name" value="CalX-like_sf"/>
</dbReference>
<dbReference type="SUPFAM" id="SSF69318">
    <property type="entry name" value="Integrin alpha N-terminal domain"/>
    <property type="match status" value="2"/>
</dbReference>
<organism evidence="6 7">
    <name type="scientific">Microcystis aeruginosa FD4</name>
    <dbReference type="NCBI Taxonomy" id="2686288"/>
    <lineage>
        <taxon>Bacteria</taxon>
        <taxon>Bacillati</taxon>
        <taxon>Cyanobacteriota</taxon>
        <taxon>Cyanophyceae</taxon>
        <taxon>Oscillatoriophycideae</taxon>
        <taxon>Chroococcales</taxon>
        <taxon>Microcystaceae</taxon>
        <taxon>Microcystis</taxon>
    </lineage>
</organism>
<protein>
    <recommendedName>
        <fullName evidence="5">Calx-beta domain-containing protein</fullName>
    </recommendedName>
</protein>
<evidence type="ECO:0000256" key="2">
    <source>
        <dbReference type="ARBA" id="ARBA00022737"/>
    </source>
</evidence>
<dbReference type="Gene3D" id="2.130.10.130">
    <property type="entry name" value="Integrin alpha, N-terminal"/>
    <property type="match status" value="1"/>
</dbReference>
<dbReference type="SMART" id="SM00237">
    <property type="entry name" value="Calx_beta"/>
    <property type="match status" value="1"/>
</dbReference>
<dbReference type="Pfam" id="PF13517">
    <property type="entry name" value="FG-GAP_3"/>
    <property type="match status" value="4"/>
</dbReference>
<sequence>MLNNPGVLAFSTPTYSITENGTPITQVTVTRTGGSDTEVSATITLNNGTATTDDYNNTPIKVTFAHGDSAPKIITIPIKEDSQFEAVETLNLSLINPTNGVTIDPQNTAIVKIIDNDNFVFTNTDIQPTKLEQLTLPIPTALKQYETLSSELDKAKVKLDTTEEQLTLANDDYSFAKETFAGSLSKQKSLTEILQNLGDKKTALTSSFTQSKTQNEQKQKDIQKNIDNASTRLKAETNAGLKDGIQKEINGYLIQIQEQQNLLSIATTKYDQELAVIDFQISESNQDLQALTSNIIPKQVEELEKKNQALVAVKTAWEANKQAVTVADKALGDFLTDYAFLKTQDYSSKFLQDTVNSLNQKISNLQTNLTSLKNSNGNGSNSEISALEKAILEKQKIVGEVQDYQKTVLAGEVEFKQELETRKATSADHLASVKVALGSNNIESYVTLSSQLANQLKGLTTVWVDDLQDNHNLTIKVWNGLQAESQAFDSLTSYIDENLATPYGDYYLNEIQLDEALQIQESTVRRRDALADSVNFVTDALFLAKKQLQEYQDLAKLSQHYSDLTSLEKQYTILINAKEKLANEKELLSSGNIDQYKQIGNEVINVANLLQNNFKDNPNYLQTSNSLDKAIKQYQDLANQIEYTPYIFNLSFNQYLNPINTLSINENPDNALIGDFNGDGKDDLYFTWRSSGRNRLYLSNGKGGFTQYLDSISTLAINESPDNTLVDDFNGDGKDDVYFIWRGSGKNRLYLSNGQGGFTQYLDPIATGAINGHDNSLVGDFNGDGKDDVYFFWRGMGVNRLYLSNGQGGFTQYLDPIATGAINGHDNSLVGDFNGDGKDDVYFFWRGMGVNRLYLSNGQGGFTQYLDPIATGAINGHDNSLVGDFNGDGKDDVYFFWRGMGVNRLYLSNGQGGFTQYLDPIVTGAINGHDNSLVGDFNGDGRDDVYFFWRGMGVNRLYLSNGQGGFTQYLDPIVTGAINGHDNSLVGDFNGDGRDDNFFHWKASGANGLYLSPLPIIHSEGIQLLINQSNLIVNNYFGYINPKLIDELDKKITNTIQDLTLQIDLTNDQQEQWLETNLQKYIQQKQSNILGSSPNQDQSISNIQSLRLETAYLTLQAEQNSTKLQSYLLDYFNPTGDGTFSEYINTASGGYFIADTTGKDLGEFADINGDGKQDYVVVWNSGGKRNLATYLAKADGTFSEYINTASGGYFIADTTGKDLGEFADINGDGKQDYVVVWNSGGKRNLATYLAKADGTFSEYINTASGGYFIADTTGKDLGEFADINGDGKQDYVVVWNSGGKRNLATYLAKADGTFSEYINTASGGYFIADTTGKDLGEFADINGDGKQDYVVVWNSGGKRNLATYLAKADGTFSEYINTASVGYFIADTTGKDLGEFADINGDGKQDYVVVWNSGGKRNLATYLAKADGTFSE</sequence>
<keyword evidence="4" id="KW-0175">Coiled coil</keyword>
<dbReference type="Gene3D" id="2.40.128.340">
    <property type="match status" value="3"/>
</dbReference>
<evidence type="ECO:0000256" key="1">
    <source>
        <dbReference type="ARBA" id="ARBA00022729"/>
    </source>
</evidence>
<keyword evidence="2" id="KW-0677">Repeat</keyword>
<evidence type="ECO:0000313" key="7">
    <source>
        <dbReference type="Proteomes" id="UP000438345"/>
    </source>
</evidence>
<dbReference type="InterPro" id="IPR028994">
    <property type="entry name" value="Integrin_alpha_N"/>
</dbReference>
<evidence type="ECO:0000256" key="3">
    <source>
        <dbReference type="ARBA" id="ARBA00022837"/>
    </source>
</evidence>